<dbReference type="InterPro" id="IPR016187">
    <property type="entry name" value="CTDL_fold"/>
</dbReference>
<evidence type="ECO:0000313" key="2">
    <source>
        <dbReference type="EMBL" id="AKN40593.1"/>
    </source>
</evidence>
<proteinExistence type="predicted"/>
<dbReference type="Gene3D" id="3.90.1580.10">
    <property type="entry name" value="paralog of FGE (formylglycine-generating enzyme)"/>
    <property type="match status" value="1"/>
</dbReference>
<sequence>MNNKWLGVLSVIPVLMACNTSIDASSRVLSNAQIDTIIHNVNAQYPDVDSELKQKIADVAVKSIENMLFVEGGRFMMGDFRMPCMNADLNRPVWTPEARCYSDVEIVNRGADIQHEVVLSDYSLSKYEAELLDYDVYLQVHGRPFEQSKYEGQYLERDSKMYKTIFDNFIEMPARKVNWQDAKSYCQWLGQLTALPVDLPTEAQWEYAARSRGQNLYYATNNGFKQYRGRGFHNPEHGFYEEFTEETANMSVDLNPVGTFEPNPLGLYDMTQNAEEWVNDWFDKDYYKRSPKQDPLGPKTGEYKVVRGGQGMTNVTRAFDQLKVSKTAIRSGFRCSVQSAAPLY</sequence>
<accession>A0A0H3ZW77</accession>
<dbReference type="PROSITE" id="PS51257">
    <property type="entry name" value="PROKAR_LIPOPROTEIN"/>
    <property type="match status" value="1"/>
</dbReference>
<reference evidence="2" key="1">
    <citation type="journal article" date="2015" name="MBio">
        <title>Eco-Evolutionary Dynamics of Episomes among Ecologically Cohesive Bacterial Populations.</title>
        <authorList>
            <person name="Xue H."/>
            <person name="Cordero O.X."/>
            <person name="Camas F.M."/>
            <person name="Trimble W."/>
            <person name="Meyer F."/>
            <person name="Guglielmini J."/>
            <person name="Rocha E.P."/>
            <person name="Polz M.F."/>
        </authorList>
    </citation>
    <scope>NUCLEOTIDE SEQUENCE</scope>
    <source>
        <strain evidence="2">FF_307</strain>
    </source>
</reference>
<dbReference type="PANTHER" id="PTHR23150:SF19">
    <property type="entry name" value="FORMYLGLYCINE-GENERATING ENZYME"/>
    <property type="match status" value="1"/>
</dbReference>
<dbReference type="EMBL" id="KP795701">
    <property type="protein sequence ID" value="AKN40593.1"/>
    <property type="molecule type" value="Genomic_DNA"/>
</dbReference>
<dbReference type="AlphaFoldDB" id="A0A0H3ZW77"/>
<protein>
    <submittedName>
        <fullName evidence="2">Protein of BCTnown function DUF323</fullName>
    </submittedName>
</protein>
<dbReference type="Pfam" id="PF03781">
    <property type="entry name" value="FGE-sulfatase"/>
    <property type="match status" value="1"/>
</dbReference>
<organism evidence="2">
    <name type="scientific">Vibrio sp. FF_307</name>
    <dbReference type="NCBI Taxonomy" id="1652834"/>
    <lineage>
        <taxon>Bacteria</taxon>
        <taxon>Pseudomonadati</taxon>
        <taxon>Pseudomonadota</taxon>
        <taxon>Gammaproteobacteria</taxon>
        <taxon>Vibrionales</taxon>
        <taxon>Vibrionaceae</taxon>
        <taxon>Vibrio</taxon>
    </lineage>
</organism>
<evidence type="ECO:0000259" key="1">
    <source>
        <dbReference type="Pfam" id="PF03781"/>
    </source>
</evidence>
<dbReference type="InterPro" id="IPR005532">
    <property type="entry name" value="SUMF_dom"/>
</dbReference>
<dbReference type="InterPro" id="IPR042095">
    <property type="entry name" value="SUMF_sf"/>
</dbReference>
<feature type="domain" description="Sulfatase-modifying factor enzyme-like" evidence="1">
    <location>
        <begin position="65"/>
        <end position="335"/>
    </location>
</feature>
<dbReference type="GO" id="GO:0120147">
    <property type="term" value="F:formylglycine-generating oxidase activity"/>
    <property type="evidence" value="ECO:0007669"/>
    <property type="project" value="TreeGrafter"/>
</dbReference>
<name>A0A0H3ZW77_9VIBR</name>
<dbReference type="PANTHER" id="PTHR23150">
    <property type="entry name" value="SULFATASE MODIFYING FACTOR 1, 2"/>
    <property type="match status" value="1"/>
</dbReference>
<dbReference type="SUPFAM" id="SSF56436">
    <property type="entry name" value="C-type lectin-like"/>
    <property type="match status" value="1"/>
</dbReference>
<dbReference type="InterPro" id="IPR051043">
    <property type="entry name" value="Sulfatase_Mod_Factor_Kinase"/>
</dbReference>